<name>C6XEJ6_METGS</name>
<accession>C6XEJ6</accession>
<dbReference type="Gene3D" id="3.40.50.720">
    <property type="entry name" value="NAD(P)-binding Rossmann-like Domain"/>
    <property type="match status" value="1"/>
</dbReference>
<organism evidence="2 3">
    <name type="scientific">Methylovorus glucosotrophus (strain SIP3-4)</name>
    <dbReference type="NCBI Taxonomy" id="582744"/>
    <lineage>
        <taxon>Bacteria</taxon>
        <taxon>Pseudomonadati</taxon>
        <taxon>Pseudomonadota</taxon>
        <taxon>Betaproteobacteria</taxon>
        <taxon>Nitrosomonadales</taxon>
        <taxon>Methylophilaceae</taxon>
        <taxon>Methylovorus</taxon>
    </lineage>
</organism>
<dbReference type="SUPFAM" id="SSF51735">
    <property type="entry name" value="NAD(P)-binding Rossmann-fold domains"/>
    <property type="match status" value="1"/>
</dbReference>
<reference evidence="3" key="1">
    <citation type="submission" date="2009-07" db="EMBL/GenBank/DDBJ databases">
        <title>Complete sequence of chromosome of Methylovorus sp. SIP3-4.</title>
        <authorList>
            <person name="Lucas S."/>
            <person name="Copeland A."/>
            <person name="Lapidus A."/>
            <person name="Glavina del Rio T."/>
            <person name="Tice H."/>
            <person name="Bruce D."/>
            <person name="Goodwin L."/>
            <person name="Pitluck S."/>
            <person name="Clum A."/>
            <person name="Larimer F."/>
            <person name="Land M."/>
            <person name="Hauser L."/>
            <person name="Kyrpides N."/>
            <person name="Mikhailova N."/>
            <person name="Kayluzhnaya M."/>
            <person name="Chistoserdova L."/>
        </authorList>
    </citation>
    <scope>NUCLEOTIDE SEQUENCE [LARGE SCALE GENOMIC DNA]</scope>
    <source>
        <strain evidence="3">SIP3-4</strain>
    </source>
</reference>
<dbReference type="HOGENOM" id="CLU_010194_9_1_4"/>
<reference evidence="2 3" key="2">
    <citation type="journal article" date="2011" name="J. Bacteriol.">
        <title>Genomes of three methylotrophs from a single niche uncover genetic and metabolic divergence of Methylophilaceae.</title>
        <authorList>
            <person name="Lapidus A."/>
            <person name="Clum A."/>
            <person name="Labutti K."/>
            <person name="Kaluzhnaya M.G."/>
            <person name="Lim S."/>
            <person name="Beck D.A."/>
            <person name="Glavina Del Rio T."/>
            <person name="Nolan M."/>
            <person name="Mavromatis K."/>
            <person name="Huntemann M."/>
            <person name="Lucas S."/>
            <person name="Lidstrom M.E."/>
            <person name="Ivanova N."/>
            <person name="Chistoserdova L."/>
        </authorList>
    </citation>
    <scope>NUCLEOTIDE SEQUENCE [LARGE SCALE GENOMIC DNA]</scope>
    <source>
        <strain evidence="2 3">SIP3-4</strain>
    </source>
</reference>
<dbReference type="PANTHER" id="PTHR45458">
    <property type="entry name" value="SHORT-CHAIN DEHYDROGENASE/REDUCTASE SDR"/>
    <property type="match status" value="1"/>
</dbReference>
<dbReference type="PRINTS" id="PR00080">
    <property type="entry name" value="SDRFAMILY"/>
</dbReference>
<dbReference type="GO" id="GO:0016616">
    <property type="term" value="F:oxidoreductase activity, acting on the CH-OH group of donors, NAD or NADP as acceptor"/>
    <property type="evidence" value="ECO:0007669"/>
    <property type="project" value="TreeGrafter"/>
</dbReference>
<dbReference type="RefSeq" id="WP_015830375.1">
    <property type="nucleotide sequence ID" value="NC_012969.1"/>
</dbReference>
<comment type="similarity">
    <text evidence="1">Belongs to the short-chain dehydrogenases/reductases (SDR) family.</text>
</comment>
<proteinExistence type="inferred from homology"/>
<sequence length="232" mass="25039">MPTLLVTGANRGLGLEFTRQYAEAGWQVHACCRSPEDSHALKALHTAHLDRITLHKLDVADFNQIDKLAETLTDTPIDVLINNAGIYPDHAGSRLSNADYEAWLTAFRVNSMSPLKMAQAFASHVAKSSEKKIINITSKMGSIADNGSGGHYIYRSSKTALNSVSKSLAIDLGNQGISVLVLHPGWVQTDMGGPNGLINAEQSVSGMRQVIAKLTPKQSGQFIAYDGQAIPW</sequence>
<gene>
    <name evidence="2" type="ordered locus">Msip34_1726</name>
</gene>
<dbReference type="eggNOG" id="COG1028">
    <property type="taxonomic scope" value="Bacteria"/>
</dbReference>
<evidence type="ECO:0000256" key="1">
    <source>
        <dbReference type="RuleBase" id="RU000363"/>
    </source>
</evidence>
<dbReference type="OrthoDB" id="5786478at2"/>
<keyword evidence="3" id="KW-1185">Reference proteome</keyword>
<evidence type="ECO:0000313" key="3">
    <source>
        <dbReference type="Proteomes" id="UP000002743"/>
    </source>
</evidence>
<evidence type="ECO:0000313" key="2">
    <source>
        <dbReference type="EMBL" id="ACT50971.1"/>
    </source>
</evidence>
<dbReference type="EMBL" id="CP001674">
    <property type="protein sequence ID" value="ACT50971.1"/>
    <property type="molecule type" value="Genomic_DNA"/>
</dbReference>
<dbReference type="InterPro" id="IPR036291">
    <property type="entry name" value="NAD(P)-bd_dom_sf"/>
</dbReference>
<dbReference type="STRING" id="582744.Msip34_1726"/>
<dbReference type="AlphaFoldDB" id="C6XEJ6"/>
<dbReference type="PANTHER" id="PTHR45458:SF1">
    <property type="entry name" value="SHORT CHAIN DEHYDROGENASE"/>
    <property type="match status" value="1"/>
</dbReference>
<dbReference type="InterPro" id="IPR002347">
    <property type="entry name" value="SDR_fam"/>
</dbReference>
<dbReference type="CDD" id="cd05325">
    <property type="entry name" value="carb_red_sniffer_like_SDR_c"/>
    <property type="match status" value="1"/>
</dbReference>
<dbReference type="Pfam" id="PF00106">
    <property type="entry name" value="adh_short"/>
    <property type="match status" value="1"/>
</dbReference>
<protein>
    <submittedName>
        <fullName evidence="2">Short-chain dehydrogenase/reductase SDR</fullName>
    </submittedName>
</protein>
<dbReference type="InterPro" id="IPR052184">
    <property type="entry name" value="SDR_enzymes"/>
</dbReference>
<dbReference type="PRINTS" id="PR00081">
    <property type="entry name" value="GDHRDH"/>
</dbReference>
<dbReference type="KEGG" id="mei:Msip34_1726"/>
<dbReference type="Proteomes" id="UP000002743">
    <property type="component" value="Chromosome"/>
</dbReference>